<sequence>MILPSVIDAIGDTPLVSLDRVVAELGLSGRILAKLDYL</sequence>
<dbReference type="AlphaFoldDB" id="A0A348W7J6"/>
<reference evidence="1 2" key="1">
    <citation type="journal article" date="2018" name="Nat. Biotechnol.">
        <title>A standardized bacterial taxonomy based on genome phylogeny substantially revises the tree of life.</title>
        <authorList>
            <person name="Parks D.H."/>
            <person name="Chuvochina M."/>
            <person name="Waite D.W."/>
            <person name="Rinke C."/>
            <person name="Skarshewski A."/>
            <person name="Chaumeil P.A."/>
            <person name="Hugenholtz P."/>
        </authorList>
    </citation>
    <scope>NUCLEOTIDE SEQUENCE [LARGE SCALE GENOMIC DNA]</scope>
    <source>
        <strain evidence="1">UBA9169</strain>
    </source>
</reference>
<dbReference type="EMBL" id="DMVW01000019">
    <property type="protein sequence ID" value="HAR50508.1"/>
    <property type="molecule type" value="Genomic_DNA"/>
</dbReference>
<feature type="non-terminal residue" evidence="1">
    <location>
        <position position="38"/>
    </location>
</feature>
<accession>A0A348W7J6</accession>
<protein>
    <submittedName>
        <fullName evidence="1">Cysteine synthase</fullName>
    </submittedName>
</protein>
<dbReference type="SUPFAM" id="SSF53686">
    <property type="entry name" value="Tryptophan synthase beta subunit-like PLP-dependent enzymes"/>
    <property type="match status" value="1"/>
</dbReference>
<comment type="caution">
    <text evidence="1">The sequence shown here is derived from an EMBL/GenBank/DDBJ whole genome shotgun (WGS) entry which is preliminary data.</text>
</comment>
<evidence type="ECO:0000313" key="2">
    <source>
        <dbReference type="Proteomes" id="UP000264719"/>
    </source>
</evidence>
<name>A0A348W7J6_9RHOB</name>
<gene>
    <name evidence="1" type="ORF">DCS45_01365</name>
</gene>
<dbReference type="InterPro" id="IPR036052">
    <property type="entry name" value="TrpB-like_PALP_sf"/>
</dbReference>
<evidence type="ECO:0000313" key="1">
    <source>
        <dbReference type="EMBL" id="HAR50508.1"/>
    </source>
</evidence>
<organism evidence="1 2">
    <name type="scientific">Roseovarius nubinhibens</name>
    <dbReference type="NCBI Taxonomy" id="314263"/>
    <lineage>
        <taxon>Bacteria</taxon>
        <taxon>Pseudomonadati</taxon>
        <taxon>Pseudomonadota</taxon>
        <taxon>Alphaproteobacteria</taxon>
        <taxon>Rhodobacterales</taxon>
        <taxon>Roseobacteraceae</taxon>
        <taxon>Roseovarius</taxon>
    </lineage>
</organism>
<dbReference type="Proteomes" id="UP000264719">
    <property type="component" value="Unassembled WGS sequence"/>
</dbReference>
<proteinExistence type="predicted"/>